<dbReference type="PROSITE" id="PS51257">
    <property type="entry name" value="PROKAR_LIPOPROTEIN"/>
    <property type="match status" value="1"/>
</dbReference>
<reference evidence="1" key="1">
    <citation type="journal article" date="2017" name="Genome Announc.">
        <title>Twelve Complete Reference Genomes of Clinical Isolates in the Capnocytophaga Genus.</title>
        <authorList>
            <person name="Villarma A."/>
            <person name="Gulvik C.A."/>
            <person name="Rowe L.A."/>
            <person name="Sheth M."/>
            <person name="Juieng P."/>
            <person name="Nicholson A.C."/>
            <person name="Loparev V.N."/>
            <person name="McQuiston J.R."/>
        </authorList>
    </citation>
    <scope>NUCLEOTIDE SEQUENCE</scope>
    <source>
        <strain evidence="1">KC1668</strain>
    </source>
</reference>
<dbReference type="AlphaFoldDB" id="A0AAX2IBF7"/>
<protein>
    <recommendedName>
        <fullName evidence="5">Lipoprotein</fullName>
    </recommendedName>
</protein>
<reference evidence="3" key="2">
    <citation type="submission" date="2017-06" db="EMBL/GenBank/DDBJ databases">
        <title>Capnocytophaga spp. assemblies.</title>
        <authorList>
            <person name="Gulvik C.A."/>
        </authorList>
    </citation>
    <scope>NUCLEOTIDE SEQUENCE [LARGE SCALE GENOMIC DNA]</scope>
    <source>
        <strain evidence="3">KC1668</strain>
    </source>
</reference>
<keyword evidence="3" id="KW-1185">Reference proteome</keyword>
<name>A0AAX2IBF7_CAPSP</name>
<evidence type="ECO:0000313" key="3">
    <source>
        <dbReference type="Proteomes" id="UP000217301"/>
    </source>
</evidence>
<dbReference type="EMBL" id="CP022385">
    <property type="protein sequence ID" value="ATA83730.1"/>
    <property type="molecule type" value="Genomic_DNA"/>
</dbReference>
<dbReference type="Proteomes" id="UP000249902">
    <property type="component" value="Unassembled WGS sequence"/>
</dbReference>
<evidence type="ECO:0008006" key="5">
    <source>
        <dbReference type="Google" id="ProtNLM"/>
    </source>
</evidence>
<reference evidence="2 4" key="3">
    <citation type="submission" date="2018-06" db="EMBL/GenBank/DDBJ databases">
        <authorList>
            <consortium name="Pathogen Informatics"/>
            <person name="Doyle S."/>
        </authorList>
    </citation>
    <scope>NUCLEOTIDE SEQUENCE [LARGE SCALE GENOMIC DNA]</scope>
    <source>
        <strain evidence="2 4">NCTC11653</strain>
    </source>
</reference>
<dbReference type="KEGG" id="cspu:CGC55_04040"/>
<accession>A0AAX2IBF7</accession>
<dbReference type="Proteomes" id="UP000217301">
    <property type="component" value="Chromosome"/>
</dbReference>
<sequence length="269" mass="30837">MKKVLFICMLLALVSCESEETKINKAKEVVSLFASNTAFENLEKLPLYYPDIKKIEGRFLALKDFQLLNAVLNERTISVIGKAQGNEVLFEVEKKNGKYIITKTKGLSMFVYSELYKYCKQIGCIKDDNYDIEISKICFEKRFEFNSLVESIKREIEQNVRLENHTVQGGYGYVTGNITYKNYSNFTIPRDTYNLYVEYLNSKGKVLFKEKTVEFTTLTYGESNTTWVSKDVQGASKIAVSLEITNTDFIEKILAEHAKGSDCTYSNNL</sequence>
<evidence type="ECO:0000313" key="4">
    <source>
        <dbReference type="Proteomes" id="UP000249902"/>
    </source>
</evidence>
<gene>
    <name evidence="1" type="ORF">CGC55_04040</name>
    <name evidence="2" type="ORF">NCTC11653_01237</name>
</gene>
<evidence type="ECO:0000313" key="2">
    <source>
        <dbReference type="EMBL" id="SQA75338.1"/>
    </source>
</evidence>
<dbReference type="EMBL" id="UAVP01000007">
    <property type="protein sequence ID" value="SQA75338.1"/>
    <property type="molecule type" value="Genomic_DNA"/>
</dbReference>
<proteinExistence type="predicted"/>
<organism evidence="2 4">
    <name type="scientific">Capnocytophaga sputigena</name>
    <dbReference type="NCBI Taxonomy" id="1019"/>
    <lineage>
        <taxon>Bacteria</taxon>
        <taxon>Pseudomonadati</taxon>
        <taxon>Bacteroidota</taxon>
        <taxon>Flavobacteriia</taxon>
        <taxon>Flavobacteriales</taxon>
        <taxon>Flavobacteriaceae</taxon>
        <taxon>Capnocytophaga</taxon>
    </lineage>
</organism>
<dbReference type="RefSeq" id="WP_002681419.1">
    <property type="nucleotide sequence ID" value="NZ_CP022385.1"/>
</dbReference>
<evidence type="ECO:0000313" key="1">
    <source>
        <dbReference type="EMBL" id="ATA83730.1"/>
    </source>
</evidence>